<accession>A0A915DTG3</accession>
<dbReference type="WBParaSite" id="jg23338">
    <property type="protein sequence ID" value="jg23338"/>
    <property type="gene ID" value="jg23338"/>
</dbReference>
<organism evidence="2 3">
    <name type="scientific">Ditylenchus dipsaci</name>
    <dbReference type="NCBI Taxonomy" id="166011"/>
    <lineage>
        <taxon>Eukaryota</taxon>
        <taxon>Metazoa</taxon>
        <taxon>Ecdysozoa</taxon>
        <taxon>Nematoda</taxon>
        <taxon>Chromadorea</taxon>
        <taxon>Rhabditida</taxon>
        <taxon>Tylenchina</taxon>
        <taxon>Tylenchomorpha</taxon>
        <taxon>Sphaerularioidea</taxon>
        <taxon>Anguinidae</taxon>
        <taxon>Anguininae</taxon>
        <taxon>Ditylenchus</taxon>
    </lineage>
</organism>
<proteinExistence type="predicted"/>
<dbReference type="Proteomes" id="UP000887574">
    <property type="component" value="Unplaced"/>
</dbReference>
<name>A0A915DTG3_9BILA</name>
<evidence type="ECO:0000313" key="2">
    <source>
        <dbReference type="Proteomes" id="UP000887574"/>
    </source>
</evidence>
<evidence type="ECO:0000313" key="3">
    <source>
        <dbReference type="WBParaSite" id="jg23338"/>
    </source>
</evidence>
<reference evidence="3" key="1">
    <citation type="submission" date="2022-11" db="UniProtKB">
        <authorList>
            <consortium name="WormBaseParasite"/>
        </authorList>
    </citation>
    <scope>IDENTIFICATION</scope>
</reference>
<sequence>MAFIGTLSVNFPADMAYSGAVDDDFNREAAFMKQAKTAVSMALPRLQKLKVPIFRPMTTSLKWLRVTRTCIRSDAAYLIYRRLARSKKRGSESEPRRSLLVKCRRRTR</sequence>
<dbReference type="Pfam" id="PF05890">
    <property type="entry name" value="Ebp2"/>
    <property type="match status" value="1"/>
</dbReference>
<dbReference type="AlphaFoldDB" id="A0A915DTG3"/>
<keyword evidence="2" id="KW-1185">Reference proteome</keyword>
<feature type="region of interest" description="Disordered" evidence="1">
    <location>
        <begin position="85"/>
        <end position="108"/>
    </location>
</feature>
<dbReference type="InterPro" id="IPR008610">
    <property type="entry name" value="Ebp2"/>
</dbReference>
<evidence type="ECO:0000256" key="1">
    <source>
        <dbReference type="SAM" id="MobiDB-lite"/>
    </source>
</evidence>
<protein>
    <submittedName>
        <fullName evidence="3">Uncharacterized protein</fullName>
    </submittedName>
</protein>